<sequence>MGLSRYSWVVLLCWVFLLLCLRSGCDGSEVSVNFLTAPLAFSRLNSATFVFEVLVGGNDDPCNDCIFNCKLDNVTPSECQAKKVSYTGLLDGNHTFEVCTNGSQGVGCASYGWTVDTVPPTAYVTASTSFTNALNFSVNISFSEPCTVGGSFGCSSVNACNLLVYGAGQVIPSTFNVLQPNLKFSVLVGLSYSVPYGRVILVMDKSFCADSARNKFMRTENSSLLVHFDIRSVFVNLRTHVPEKLLELNSETRTVQATNNYKNLKVYLYFSVPVLNSSTEVLSSLNTSQGVLLPNGGRNLGNRRFGFLVENVSSVAIVTISFDSSAIISRQGTPVSPIAPVTFLYDSQRPIVRLSTTSNMRTREHTIPILIKFLKPVFGFNSSHISISGGHLQSFNAISRSIYTTEIKADHDVVSVNVPENITGDVAGNQNLASNILQVRHYSVPIMSCVISTFTTASFVATSLAAGWLTVSTASLQSVGAFLRPPSYLVSDPSRNLFRIASHIQVFALSRWLPVTLPVEYYEFARGIQWSVPYFSLPWETGHIHPIMVGSSSPTVSHLYASRIPDSGFFGTVQPEEDNLDRAASVYGLPLTPVEYKTFFENHNFKPEAEYISDPQNSNGRRDFNRSMFWLAVIGGSLILLHALLVLVLKIRKKSSEKQRSYGALVFPRFEIFLIILVLPCICEASASLVKGGTTSEVMVGILLFGVVAFVLLALFLFLSVGISFGKLLQYKEVHREGQQFHWYQDIVRVTLGPGKRGQWTWKNQSNSVYLTMFGPLFEDLRGPPKYMLSQIAGGNSRKPSDRIIASDDETEDAVAPFIQKVFGILRIYYTLLESMKRVALGIVAGAYSEHWYSKAPIIFLLCITSFQLFFLVLKKPFIKKKVQLVEIISVSTEVGIFASCLVLLEMEFPAGAEKKITIFMLLLFLVGYVAQMINEWYSLYRQAKRLDSAESSFLSGLKTALIGFLLFFIPLKIIEKLGWFPVNQSGDGETGDATSSADRSKSSGSGTVRTADKPWLKQLRELAKASFSKEGSGVPTDPSTSQSRWSTVATDPPSTHTRWSGFWGAKRGGSSSVSSSHDFKSKRRELYKDLETIFTPK</sequence>
<feature type="region of interest" description="Disordered" evidence="1">
    <location>
        <begin position="989"/>
        <end position="1010"/>
    </location>
</feature>
<feature type="compositionally biased region" description="Low complexity" evidence="1">
    <location>
        <begin position="993"/>
        <end position="1008"/>
    </location>
</feature>
<dbReference type="EMBL" id="JARBHA010000017">
    <property type="protein sequence ID" value="KAJ9677780.1"/>
    <property type="molecule type" value="Genomic_DNA"/>
</dbReference>
<feature type="transmembrane region" description="Helical" evidence="2">
    <location>
        <begin position="702"/>
        <end position="726"/>
    </location>
</feature>
<feature type="transmembrane region" description="Helical" evidence="2">
    <location>
        <begin position="856"/>
        <end position="874"/>
    </location>
</feature>
<organism evidence="4 5">
    <name type="scientific">Vitis rotundifolia</name>
    <name type="common">Muscadine grape</name>
    <dbReference type="NCBI Taxonomy" id="103349"/>
    <lineage>
        <taxon>Eukaryota</taxon>
        <taxon>Viridiplantae</taxon>
        <taxon>Streptophyta</taxon>
        <taxon>Embryophyta</taxon>
        <taxon>Tracheophyta</taxon>
        <taxon>Spermatophyta</taxon>
        <taxon>Magnoliopsida</taxon>
        <taxon>eudicotyledons</taxon>
        <taxon>Gunneridae</taxon>
        <taxon>Pentapetalae</taxon>
        <taxon>rosids</taxon>
        <taxon>Vitales</taxon>
        <taxon>Vitaceae</taxon>
        <taxon>Viteae</taxon>
        <taxon>Vitis</taxon>
    </lineage>
</organism>
<keyword evidence="3" id="KW-0732">Signal</keyword>
<keyword evidence="2" id="KW-0472">Membrane</keyword>
<feature type="signal peptide" evidence="3">
    <location>
        <begin position="1"/>
        <end position="27"/>
    </location>
</feature>
<feature type="chain" id="PRO_5041328723" description="Bacterial Ig-like domain-containing protein" evidence="3">
    <location>
        <begin position="28"/>
        <end position="1098"/>
    </location>
</feature>
<feature type="transmembrane region" description="Helical" evidence="2">
    <location>
        <begin position="954"/>
        <end position="972"/>
    </location>
</feature>
<evidence type="ECO:0000313" key="5">
    <source>
        <dbReference type="Proteomes" id="UP001168098"/>
    </source>
</evidence>
<dbReference type="PANTHER" id="PTHR34677">
    <property type="match status" value="1"/>
</dbReference>
<reference evidence="4 5" key="1">
    <citation type="journal article" date="2023" name="BMC Biotechnol.">
        <title>Vitis rotundifolia cv Carlos genome sequencing.</title>
        <authorList>
            <person name="Huff M."/>
            <person name="Hulse-Kemp A."/>
            <person name="Scheffler B."/>
            <person name="Youngblood R."/>
            <person name="Simpson S."/>
            <person name="Babiker E."/>
            <person name="Staton M."/>
        </authorList>
    </citation>
    <scope>NUCLEOTIDE SEQUENCE [LARGE SCALE GENOMIC DNA]</scope>
    <source>
        <tissue evidence="4">Leaf</tissue>
    </source>
</reference>
<keyword evidence="5" id="KW-1185">Reference proteome</keyword>
<dbReference type="PANTHER" id="PTHR34677:SF1">
    <property type="entry name" value="TRANSMEMBRANE PROTEIN"/>
    <property type="match status" value="1"/>
</dbReference>
<keyword evidence="2" id="KW-1133">Transmembrane helix</keyword>
<evidence type="ECO:0000313" key="4">
    <source>
        <dbReference type="EMBL" id="KAJ9677780.1"/>
    </source>
</evidence>
<feature type="transmembrane region" description="Helical" evidence="2">
    <location>
        <begin position="886"/>
        <end position="905"/>
    </location>
</feature>
<name>A0AA38YWA4_VITRO</name>
<evidence type="ECO:0000256" key="2">
    <source>
        <dbReference type="SAM" id="Phobius"/>
    </source>
</evidence>
<protein>
    <recommendedName>
        <fullName evidence="6">Bacterial Ig-like domain-containing protein</fullName>
    </recommendedName>
</protein>
<proteinExistence type="predicted"/>
<feature type="region of interest" description="Disordered" evidence="1">
    <location>
        <begin position="1027"/>
        <end position="1079"/>
    </location>
</feature>
<feature type="transmembrane region" description="Helical" evidence="2">
    <location>
        <begin position="670"/>
        <end position="690"/>
    </location>
</feature>
<evidence type="ECO:0008006" key="6">
    <source>
        <dbReference type="Google" id="ProtNLM"/>
    </source>
</evidence>
<evidence type="ECO:0000256" key="3">
    <source>
        <dbReference type="SAM" id="SignalP"/>
    </source>
</evidence>
<accession>A0AA38YWA4</accession>
<gene>
    <name evidence="4" type="ORF">PVL29_022645</name>
</gene>
<comment type="caution">
    <text evidence="4">The sequence shown here is derived from an EMBL/GenBank/DDBJ whole genome shotgun (WGS) entry which is preliminary data.</text>
</comment>
<feature type="transmembrane region" description="Helical" evidence="2">
    <location>
        <begin position="917"/>
        <end position="934"/>
    </location>
</feature>
<dbReference type="Proteomes" id="UP001168098">
    <property type="component" value="Unassembled WGS sequence"/>
</dbReference>
<dbReference type="AlphaFoldDB" id="A0AA38YWA4"/>
<evidence type="ECO:0000256" key="1">
    <source>
        <dbReference type="SAM" id="MobiDB-lite"/>
    </source>
</evidence>
<keyword evidence="2" id="KW-0812">Transmembrane</keyword>
<feature type="compositionally biased region" description="Polar residues" evidence="1">
    <location>
        <begin position="1038"/>
        <end position="1059"/>
    </location>
</feature>
<feature type="transmembrane region" description="Helical" evidence="2">
    <location>
        <begin position="628"/>
        <end position="649"/>
    </location>
</feature>